<feature type="binding site" evidence="7">
    <location>
        <position position="58"/>
    </location>
    <ligand>
        <name>substrate</name>
    </ligand>
</feature>
<evidence type="ECO:0000256" key="1">
    <source>
        <dbReference type="ARBA" id="ARBA00022605"/>
    </source>
</evidence>
<keyword evidence="3 7" id="KW-0547">Nucleotide-binding</keyword>
<keyword evidence="1 7" id="KW-0028">Amino-acid biosynthesis</keyword>
<comment type="caution">
    <text evidence="7">Lacks conserved residue(s) required for the propagation of feature annotation.</text>
</comment>
<evidence type="ECO:0000256" key="3">
    <source>
        <dbReference type="ARBA" id="ARBA00022741"/>
    </source>
</evidence>
<dbReference type="GO" id="GO:0005829">
    <property type="term" value="C:cytosol"/>
    <property type="evidence" value="ECO:0007669"/>
    <property type="project" value="TreeGrafter"/>
</dbReference>
<keyword evidence="6 7" id="KW-0057">Aromatic amino acid biosynthesis</keyword>
<dbReference type="Proteomes" id="UP000327148">
    <property type="component" value="Unassembled WGS sequence"/>
</dbReference>
<dbReference type="GO" id="GO:0009423">
    <property type="term" value="P:chorismate biosynthetic process"/>
    <property type="evidence" value="ECO:0007669"/>
    <property type="project" value="UniProtKB-UniRule"/>
</dbReference>
<dbReference type="GO" id="GO:0004765">
    <property type="term" value="F:shikimate kinase activity"/>
    <property type="evidence" value="ECO:0007669"/>
    <property type="project" value="UniProtKB-UniRule"/>
</dbReference>
<dbReference type="OrthoDB" id="9800332at2"/>
<comment type="catalytic activity">
    <reaction evidence="7">
        <text>shikimate + ATP = 3-phosphoshikimate + ADP + H(+)</text>
        <dbReference type="Rhea" id="RHEA:13121"/>
        <dbReference type="ChEBI" id="CHEBI:15378"/>
        <dbReference type="ChEBI" id="CHEBI:30616"/>
        <dbReference type="ChEBI" id="CHEBI:36208"/>
        <dbReference type="ChEBI" id="CHEBI:145989"/>
        <dbReference type="ChEBI" id="CHEBI:456216"/>
        <dbReference type="EC" id="2.7.1.71"/>
    </reaction>
</comment>
<dbReference type="InterPro" id="IPR031322">
    <property type="entry name" value="Shikimate/glucono_kinase"/>
</dbReference>
<comment type="pathway">
    <text evidence="7">Metabolic intermediate biosynthesis; chorismate biosynthesis; chorismate from D-erythrose 4-phosphate and phosphoenolpyruvate: step 5/7.</text>
</comment>
<comment type="similarity">
    <text evidence="7">Belongs to the shikimate kinase family.</text>
</comment>
<dbReference type="GO" id="GO:0005524">
    <property type="term" value="F:ATP binding"/>
    <property type="evidence" value="ECO:0007669"/>
    <property type="project" value="UniProtKB-UniRule"/>
</dbReference>
<dbReference type="InterPro" id="IPR000623">
    <property type="entry name" value="Shikimate_kinase/TSH1"/>
</dbReference>
<sequence>MTQPNLILIGMPGSGKSSLGQALAQELPLKFLDMDQEIERRAGQSIPELFDQGEDYFRALESQLAKDLGQAQGLIIATGGGIVKDPQNIKALKEGGKVYFIDRPLEQIAGDIAADQRPLLKGRVDQLQVLYRDRYPLYQAAADFHIPNPASLDQCLSNIIATYRKDKNHEISNS</sequence>
<dbReference type="PANTHER" id="PTHR21087:SF16">
    <property type="entry name" value="SHIKIMATE KINASE 1, CHLOROPLASTIC"/>
    <property type="match status" value="1"/>
</dbReference>
<dbReference type="HAMAP" id="MF_00109">
    <property type="entry name" value="Shikimate_kinase"/>
    <property type="match status" value="1"/>
</dbReference>
<feature type="binding site" evidence="7">
    <location>
        <position position="117"/>
    </location>
    <ligand>
        <name>ATP</name>
        <dbReference type="ChEBI" id="CHEBI:30616"/>
    </ligand>
</feature>
<dbReference type="AlphaFoldDB" id="A0A5N1GPF8"/>
<feature type="binding site" evidence="7">
    <location>
        <position position="80"/>
    </location>
    <ligand>
        <name>substrate</name>
    </ligand>
</feature>
<comment type="caution">
    <text evidence="8">The sequence shown here is derived from an EMBL/GenBank/DDBJ whole genome shotgun (WGS) entry which is preliminary data.</text>
</comment>
<gene>
    <name evidence="7" type="primary">aroK</name>
    <name evidence="8" type="ORF">F6I03_01565</name>
</gene>
<proteinExistence type="inferred from homology"/>
<feature type="binding site" evidence="7">
    <location>
        <position position="17"/>
    </location>
    <ligand>
        <name>Mg(2+)</name>
        <dbReference type="ChEBI" id="CHEBI:18420"/>
    </ligand>
</feature>
<dbReference type="UniPathway" id="UPA00053">
    <property type="reaction ID" value="UER00088"/>
</dbReference>
<evidence type="ECO:0000256" key="5">
    <source>
        <dbReference type="ARBA" id="ARBA00022840"/>
    </source>
</evidence>
<keyword evidence="4 7" id="KW-0418">Kinase</keyword>
<keyword evidence="2 7" id="KW-0808">Transferase</keyword>
<dbReference type="GO" id="GO:0008652">
    <property type="term" value="P:amino acid biosynthetic process"/>
    <property type="evidence" value="ECO:0007669"/>
    <property type="project" value="UniProtKB-KW"/>
</dbReference>
<dbReference type="InterPro" id="IPR027417">
    <property type="entry name" value="P-loop_NTPase"/>
</dbReference>
<feature type="binding site" evidence="7">
    <location>
        <begin position="13"/>
        <end position="18"/>
    </location>
    <ligand>
        <name>ATP</name>
        <dbReference type="ChEBI" id="CHEBI:30616"/>
    </ligand>
</feature>
<dbReference type="EMBL" id="VYWO01000001">
    <property type="protein sequence ID" value="KAA9301921.1"/>
    <property type="molecule type" value="Genomic_DNA"/>
</dbReference>
<comment type="cofactor">
    <cofactor evidence="7">
        <name>Mg(2+)</name>
        <dbReference type="ChEBI" id="CHEBI:18420"/>
    </cofactor>
    <text evidence="7">Binds 1 Mg(2+) ion per subunit.</text>
</comment>
<evidence type="ECO:0000313" key="8">
    <source>
        <dbReference type="EMBL" id="KAA9301921.1"/>
    </source>
</evidence>
<keyword evidence="7" id="KW-0479">Metal-binding</keyword>
<dbReference type="PRINTS" id="PR01100">
    <property type="entry name" value="SHIKIMTKNASE"/>
</dbReference>
<evidence type="ECO:0000313" key="9">
    <source>
        <dbReference type="Proteomes" id="UP000327148"/>
    </source>
</evidence>
<keyword evidence="7" id="KW-0963">Cytoplasm</keyword>
<keyword evidence="7" id="KW-0460">Magnesium</keyword>
<comment type="subcellular location">
    <subcellularLocation>
        <location evidence="7">Cytoplasm</location>
    </subcellularLocation>
</comment>
<dbReference type="RefSeq" id="WP_070430726.1">
    <property type="nucleotide sequence ID" value="NZ_VYWO01000001.1"/>
</dbReference>
<evidence type="ECO:0000256" key="6">
    <source>
        <dbReference type="ARBA" id="ARBA00023141"/>
    </source>
</evidence>
<feature type="binding site" evidence="7">
    <location>
        <position position="134"/>
    </location>
    <ligand>
        <name>substrate</name>
    </ligand>
</feature>
<dbReference type="GO" id="GO:0009073">
    <property type="term" value="P:aromatic amino acid family biosynthetic process"/>
    <property type="evidence" value="ECO:0007669"/>
    <property type="project" value="UniProtKB-KW"/>
</dbReference>
<dbReference type="SUPFAM" id="SSF52540">
    <property type="entry name" value="P-loop containing nucleoside triphosphate hydrolases"/>
    <property type="match status" value="1"/>
</dbReference>
<dbReference type="EC" id="2.7.1.71" evidence="7"/>
<keyword evidence="5 7" id="KW-0067">ATP-binding</keyword>
<accession>A0A5N1GPF8</accession>
<dbReference type="Gene3D" id="3.40.50.300">
    <property type="entry name" value="P-loop containing nucleotide triphosphate hydrolases"/>
    <property type="match status" value="1"/>
</dbReference>
<dbReference type="PANTHER" id="PTHR21087">
    <property type="entry name" value="SHIKIMATE KINASE"/>
    <property type="match status" value="1"/>
</dbReference>
<dbReference type="Pfam" id="PF01202">
    <property type="entry name" value="SKI"/>
    <property type="match status" value="1"/>
</dbReference>
<name>A0A5N1GPF8_9LACT</name>
<evidence type="ECO:0000256" key="2">
    <source>
        <dbReference type="ARBA" id="ARBA00022679"/>
    </source>
</evidence>
<organism evidence="8 9">
    <name type="scientific">Aerococcus sanguinicola</name>
    <dbReference type="NCBI Taxonomy" id="119206"/>
    <lineage>
        <taxon>Bacteria</taxon>
        <taxon>Bacillati</taxon>
        <taxon>Bacillota</taxon>
        <taxon>Bacilli</taxon>
        <taxon>Lactobacillales</taxon>
        <taxon>Aerococcaceae</taxon>
        <taxon>Aerococcus</taxon>
    </lineage>
</organism>
<feature type="binding site" evidence="7">
    <location>
        <position position="35"/>
    </location>
    <ligand>
        <name>substrate</name>
    </ligand>
</feature>
<comment type="function">
    <text evidence="7">Catalyzes the specific phosphorylation of the 3-hydroxyl group of shikimic acid using ATP as a cosubstrate.</text>
</comment>
<dbReference type="CDD" id="cd00464">
    <property type="entry name" value="SK"/>
    <property type="match status" value="1"/>
</dbReference>
<dbReference type="GO" id="GO:0000287">
    <property type="term" value="F:magnesium ion binding"/>
    <property type="evidence" value="ECO:0007669"/>
    <property type="project" value="UniProtKB-UniRule"/>
</dbReference>
<evidence type="ECO:0000256" key="4">
    <source>
        <dbReference type="ARBA" id="ARBA00022777"/>
    </source>
</evidence>
<protein>
    <recommendedName>
        <fullName evidence="7">Shikimate kinase</fullName>
        <shortName evidence="7">SK</shortName>
        <ecNumber evidence="7">2.7.1.71</ecNumber>
    </recommendedName>
</protein>
<reference evidence="8 9" key="1">
    <citation type="submission" date="2019-09" db="EMBL/GenBank/DDBJ databases">
        <title>Draft genome sequence assemblies of isolates from the urinary tract.</title>
        <authorList>
            <person name="Mores C.R."/>
            <person name="Putonti C."/>
            <person name="Wolfe A.J."/>
        </authorList>
    </citation>
    <scope>NUCLEOTIDE SEQUENCE [LARGE SCALE GENOMIC DNA]</scope>
    <source>
        <strain evidence="8 9">UMB623</strain>
    </source>
</reference>
<comment type="subunit">
    <text evidence="7">Monomer.</text>
</comment>
<evidence type="ECO:0000256" key="7">
    <source>
        <dbReference type="HAMAP-Rule" id="MF_00109"/>
    </source>
</evidence>